<keyword evidence="11" id="KW-1185">Reference proteome</keyword>
<dbReference type="PIRSF" id="PIRSF006076">
    <property type="entry name" value="OM_assembly_OMP85"/>
    <property type="match status" value="1"/>
</dbReference>
<comment type="function">
    <text evidence="8">Part of the outer membrane protein assembly complex, which is involved in assembly and insertion of beta-barrel proteins into the outer membrane.</text>
</comment>
<evidence type="ECO:0000256" key="4">
    <source>
        <dbReference type="ARBA" id="ARBA00022729"/>
    </source>
</evidence>
<dbReference type="Pfam" id="PF01103">
    <property type="entry name" value="Omp85"/>
    <property type="match status" value="1"/>
</dbReference>
<feature type="chain" id="PRO_5041748977" description="Outer membrane protein assembly factor BamA" evidence="8">
    <location>
        <begin position="22"/>
        <end position="773"/>
    </location>
</feature>
<dbReference type="Gene3D" id="3.10.20.310">
    <property type="entry name" value="membrane protein fhac"/>
    <property type="match status" value="5"/>
</dbReference>
<keyword evidence="7 8" id="KW-0998">Cell outer membrane</keyword>
<evidence type="ECO:0000256" key="9">
    <source>
        <dbReference type="NCBIfam" id="TIGR03303"/>
    </source>
</evidence>
<gene>
    <name evidence="8" type="primary">bamA</name>
    <name evidence="10" type="ORF">MCB1EB_0857</name>
</gene>
<dbReference type="PROSITE" id="PS51779">
    <property type="entry name" value="POTRA"/>
    <property type="match status" value="5"/>
</dbReference>
<dbReference type="PANTHER" id="PTHR12815">
    <property type="entry name" value="SORTING AND ASSEMBLY MACHINERY SAMM50 PROTEIN FAMILY MEMBER"/>
    <property type="match status" value="1"/>
</dbReference>
<dbReference type="InterPro" id="IPR023707">
    <property type="entry name" value="OM_assembly_BamA"/>
</dbReference>
<evidence type="ECO:0000256" key="5">
    <source>
        <dbReference type="ARBA" id="ARBA00022737"/>
    </source>
</evidence>
<dbReference type="EMBL" id="AP018150">
    <property type="protein sequence ID" value="BBE09018.1"/>
    <property type="molecule type" value="Genomic_DNA"/>
</dbReference>
<comment type="subunit">
    <text evidence="8">Part of the Bam complex.</text>
</comment>
<feature type="signal peptide" evidence="8">
    <location>
        <begin position="1"/>
        <end position="21"/>
    </location>
</feature>
<dbReference type="InterPro" id="IPR010827">
    <property type="entry name" value="BamA/TamA_POTRA"/>
</dbReference>
<comment type="subcellular location">
    <subcellularLocation>
        <location evidence="8">Cell outer membrane</location>
    </subcellularLocation>
    <subcellularLocation>
        <location evidence="1">Membrane</location>
    </subcellularLocation>
</comment>
<dbReference type="Proteomes" id="UP000282597">
    <property type="component" value="Chromosome"/>
</dbReference>
<evidence type="ECO:0000313" key="11">
    <source>
        <dbReference type="Proteomes" id="UP000282597"/>
    </source>
</evidence>
<name>A0A2Z6EUD1_9BURK</name>
<protein>
    <recommendedName>
        <fullName evidence="8 9">Outer membrane protein assembly factor BamA</fullName>
    </recommendedName>
</protein>
<proteinExistence type="inferred from homology"/>
<dbReference type="FunFam" id="3.10.20.310:FF:000003">
    <property type="entry name" value="Outer membrane protein assembly factor BamA"/>
    <property type="match status" value="1"/>
</dbReference>
<evidence type="ECO:0000256" key="1">
    <source>
        <dbReference type="ARBA" id="ARBA00004370"/>
    </source>
</evidence>
<keyword evidence="2 8" id="KW-1134">Transmembrane beta strand</keyword>
<dbReference type="PANTHER" id="PTHR12815:SF23">
    <property type="entry name" value="OUTER MEMBRANE PROTEIN ASSEMBLY FACTOR BAMA"/>
    <property type="match status" value="1"/>
</dbReference>
<dbReference type="Gene3D" id="2.40.160.50">
    <property type="entry name" value="membrane protein fhac: a member of the omp85/tpsb transporter family"/>
    <property type="match status" value="1"/>
</dbReference>
<evidence type="ECO:0000313" key="10">
    <source>
        <dbReference type="EMBL" id="BBE09018.1"/>
    </source>
</evidence>
<dbReference type="InterPro" id="IPR039910">
    <property type="entry name" value="D15-like"/>
</dbReference>
<dbReference type="GO" id="GO:0043165">
    <property type="term" value="P:Gram-negative-bacterium-type cell outer membrane assembly"/>
    <property type="evidence" value="ECO:0007669"/>
    <property type="project" value="UniProtKB-UniRule"/>
</dbReference>
<comment type="similarity">
    <text evidence="8">Belongs to the BamA family.</text>
</comment>
<dbReference type="GO" id="GO:0009279">
    <property type="term" value="C:cell outer membrane"/>
    <property type="evidence" value="ECO:0007669"/>
    <property type="project" value="UniProtKB-SubCell"/>
</dbReference>
<reference evidence="10 11" key="1">
    <citation type="journal article" date="2018" name="Microbes Environ.">
        <title>Comparative Genomic Insights into Endofungal Lifestyles of Two Bacterial Endosymbionts, Mycoavidus cysteinexigens and Burkholderia rhizoxinica.</title>
        <authorList>
            <person name="Sharmin D."/>
            <person name="Guo Y."/>
            <person name="Nishizawa T."/>
            <person name="Ohshima S."/>
            <person name="Sato Y."/>
            <person name="Takashima Y."/>
            <person name="Narisawa K."/>
            <person name="Ohta H."/>
        </authorList>
    </citation>
    <scope>NUCLEOTIDE SEQUENCE [LARGE SCALE GENOMIC DNA]</scope>
    <source>
        <strain evidence="10 11">B1-EB</strain>
    </source>
</reference>
<keyword evidence="3 8" id="KW-0812">Transmembrane</keyword>
<dbReference type="InterPro" id="IPR034746">
    <property type="entry name" value="POTRA"/>
</dbReference>
<evidence type="ECO:0000256" key="7">
    <source>
        <dbReference type="ARBA" id="ARBA00023237"/>
    </source>
</evidence>
<dbReference type="KEGG" id="mcys:MCB1EB_0857"/>
<keyword evidence="6 8" id="KW-0472">Membrane</keyword>
<sequence length="773" mass="86365" precursor="true">MLLPLRFAFKAVMLAAVSAYATLTHAVAPFVVKDIRIEGLRRIEAGTVFAYLPLKQGQAFTDEKGSQMIRALYATGFFSDVRVLAQGDLVVVQVQERPIVASIDFAGLREFDKENLSKLLRGALGLSPGHYYDKNLVDKAAQELKRRYLTRGYYAAEVTTTVTPFERSQVNLLFSVTEGPVARIRQVNFIGNQEFKRSTLEDEMQLSPPNWFSWYTRNDLYAREKLENDLEGIRSYYHDRGYLEFDFESTQVSISPDKKDIYLTFNLHEGKPYTVTHLELSGELLDKKEELLKLVKIRPGERFSAAKLRAANKALTDRLGEYGYAFATVTPQQTVDQQQHTLALNLQVKLGQRVYVRRVNVIGNNRTRDEVIRREMRQFESAWFDGQRLKLSQDRVNRLGYFTDVNVAMAPVEGTNDQVDVDVKVVEKPTGAINVGAGFSSTDKVVLSAGVSQDNVFGSGTSLAVNVSTAKTRRTLSVMQIDPYFTIDGIKRITEAYYRTDQPLLYGGSSLMSGSSNFRIISIGGNLKFGIPFSEFDTVYLGAGFEQDQMKADQTAPKAYRNYIDQFGRVVNNVPITIGWARDSRDSALVPSRGYYTQANGELGTPAGDTQYYKIDLQQQYYYSFARGFVLGLNGQFGYGRGLSGKPYPIFKNYYAGGIGSVRGYEPGSLGPKDTESNDAIGGSKMLVGNIELTFPLPKTGYDRTLRLFTFIDGGNVWGADQQMALGSLRYGYGVGLAWISPVGPLKFSLGFPLSKKQGDSYQKFQFQLGTAF</sequence>
<dbReference type="GO" id="GO:0051205">
    <property type="term" value="P:protein insertion into membrane"/>
    <property type="evidence" value="ECO:0007669"/>
    <property type="project" value="UniProtKB-UniRule"/>
</dbReference>
<dbReference type="HAMAP" id="MF_01430">
    <property type="entry name" value="OM_assembly_BamA"/>
    <property type="match status" value="1"/>
</dbReference>
<keyword evidence="4 8" id="KW-0732">Signal</keyword>
<dbReference type="AlphaFoldDB" id="A0A2Z6EUD1"/>
<dbReference type="Pfam" id="PF07244">
    <property type="entry name" value="POTRA"/>
    <property type="match status" value="5"/>
</dbReference>
<accession>A0A2Z6EUD1</accession>
<dbReference type="InterPro" id="IPR000184">
    <property type="entry name" value="Bac_surfAg_D15"/>
</dbReference>
<organism evidence="10 11">
    <name type="scientific">Mycoavidus cysteinexigens</name>
    <dbReference type="NCBI Taxonomy" id="1553431"/>
    <lineage>
        <taxon>Bacteria</taxon>
        <taxon>Pseudomonadati</taxon>
        <taxon>Pseudomonadota</taxon>
        <taxon>Betaproteobacteria</taxon>
        <taxon>Burkholderiales</taxon>
        <taxon>Burkholderiaceae</taxon>
        <taxon>Mycoavidus</taxon>
    </lineage>
</organism>
<dbReference type="RefSeq" id="WP_045362684.1">
    <property type="nucleotide sequence ID" value="NZ_AP018150.1"/>
</dbReference>
<dbReference type="NCBIfam" id="TIGR03303">
    <property type="entry name" value="OM_YaeT"/>
    <property type="match status" value="1"/>
</dbReference>
<evidence type="ECO:0000256" key="2">
    <source>
        <dbReference type="ARBA" id="ARBA00022452"/>
    </source>
</evidence>
<evidence type="ECO:0000256" key="3">
    <source>
        <dbReference type="ARBA" id="ARBA00022692"/>
    </source>
</evidence>
<evidence type="ECO:0000256" key="8">
    <source>
        <dbReference type="HAMAP-Rule" id="MF_01430"/>
    </source>
</evidence>
<evidence type="ECO:0000256" key="6">
    <source>
        <dbReference type="ARBA" id="ARBA00023136"/>
    </source>
</evidence>
<keyword evidence="5 8" id="KW-0677">Repeat</keyword>